<dbReference type="PANTHER" id="PTHR43804:SF7">
    <property type="entry name" value="LD18447P"/>
    <property type="match status" value="1"/>
</dbReference>
<keyword evidence="4" id="KW-0175">Coiled coil</keyword>
<dbReference type="InterPro" id="IPR005139">
    <property type="entry name" value="PCRF"/>
</dbReference>
<dbReference type="Pfam" id="PF03462">
    <property type="entry name" value="PCRF"/>
    <property type="match status" value="1"/>
</dbReference>
<dbReference type="PANTHER" id="PTHR43804">
    <property type="entry name" value="LD18447P"/>
    <property type="match status" value="1"/>
</dbReference>
<dbReference type="GO" id="GO:0005739">
    <property type="term" value="C:mitochondrion"/>
    <property type="evidence" value="ECO:0007669"/>
    <property type="project" value="UniProtKB-ARBA"/>
</dbReference>
<dbReference type="STRING" id="177199.A0A420YP72"/>
<dbReference type="Pfam" id="PF00472">
    <property type="entry name" value="RF-1"/>
    <property type="match status" value="1"/>
</dbReference>
<reference evidence="6 7" key="1">
    <citation type="submission" date="2018-08" db="EMBL/GenBank/DDBJ databases">
        <title>Draft genome of the lignicolous fungus Coniochaeta pulveracea.</title>
        <authorList>
            <person name="Borstlap C.J."/>
            <person name="De Witt R.N."/>
            <person name="Botha A."/>
            <person name="Volschenk H."/>
        </authorList>
    </citation>
    <scope>NUCLEOTIDE SEQUENCE [LARGE SCALE GENOMIC DNA]</scope>
    <source>
        <strain evidence="6 7">CAB683</strain>
    </source>
</reference>
<sequence>MFTAPWVCRSCSRLLTQPALRAQFIRGYSTSNGAVSLPTILLQRAQKQRAEHAKLSSTLSTGDFDPKTAKRAGELASVANALKEYEEAKASLAELQALLESDDAEMREMAKDDVEPTTAQLDAAAKKLSIALTPKHPFAEMPCLIEFRPGPGGLEGRFFTDALFKMYQLYCDRKGYRAKVVKYELSDQAGSASGHAGEQPLQEAVLEIEDAGSYDIFRGEAGIHRVQRIPTTEKNGRTHTSAAALWVLPSLQESAGDLASDFNNPESDFYVDPAEVKIERMRAQGAGGQHVNKTESAIRLTHTPTGIAVSMQDHRSQQRNRDAAWTLLRSRLAQKRRDDREEQARQLRSSVLAKNQVTRGDKIRTYNYSQDRCTDHRSGLDVHNLPDVLQGGDGLDRIIESVREVFIQNDIQAAIADEELAASQLEKKGTK</sequence>
<evidence type="ECO:0000256" key="3">
    <source>
        <dbReference type="ARBA" id="ARBA00022917"/>
    </source>
</evidence>
<evidence type="ECO:0000256" key="2">
    <source>
        <dbReference type="ARBA" id="ARBA00022481"/>
    </source>
</evidence>
<dbReference type="GO" id="GO:0003747">
    <property type="term" value="F:translation release factor activity"/>
    <property type="evidence" value="ECO:0007669"/>
    <property type="project" value="InterPro"/>
</dbReference>
<dbReference type="InterPro" id="IPR000352">
    <property type="entry name" value="Pep_chain_release_fac_I"/>
</dbReference>
<keyword evidence="7" id="KW-1185">Reference proteome</keyword>
<name>A0A420YP72_9PEZI</name>
<keyword evidence="2" id="KW-0488">Methylation</keyword>
<comment type="similarity">
    <text evidence="1">Belongs to the prokaryotic/mitochondrial release factor family.</text>
</comment>
<dbReference type="InterPro" id="IPR050057">
    <property type="entry name" value="Prokaryotic/Mito_RF"/>
</dbReference>
<proteinExistence type="inferred from homology"/>
<dbReference type="Gene3D" id="3.30.160.20">
    <property type="match status" value="1"/>
</dbReference>
<evidence type="ECO:0000259" key="5">
    <source>
        <dbReference type="PROSITE" id="PS00745"/>
    </source>
</evidence>
<gene>
    <name evidence="6" type="ORF">DL546_009809</name>
</gene>
<dbReference type="Gene3D" id="6.10.140.1950">
    <property type="match status" value="1"/>
</dbReference>
<dbReference type="EMBL" id="QVQW01000001">
    <property type="protein sequence ID" value="RKU49684.1"/>
    <property type="molecule type" value="Genomic_DNA"/>
</dbReference>
<dbReference type="SMART" id="SM00937">
    <property type="entry name" value="PCRF"/>
    <property type="match status" value="1"/>
</dbReference>
<evidence type="ECO:0000313" key="6">
    <source>
        <dbReference type="EMBL" id="RKU49684.1"/>
    </source>
</evidence>
<dbReference type="SUPFAM" id="SSF75620">
    <property type="entry name" value="Release factor"/>
    <property type="match status" value="1"/>
</dbReference>
<dbReference type="PROSITE" id="PS00745">
    <property type="entry name" value="RF_PROK_I"/>
    <property type="match status" value="1"/>
</dbReference>
<keyword evidence="3" id="KW-0648">Protein biosynthesis</keyword>
<feature type="coiled-coil region" evidence="4">
    <location>
        <begin position="75"/>
        <end position="112"/>
    </location>
</feature>
<dbReference type="GO" id="GO:0032543">
    <property type="term" value="P:mitochondrial translation"/>
    <property type="evidence" value="ECO:0007669"/>
    <property type="project" value="UniProtKB-ARBA"/>
</dbReference>
<evidence type="ECO:0000256" key="1">
    <source>
        <dbReference type="ARBA" id="ARBA00010835"/>
    </source>
</evidence>
<dbReference type="FunFam" id="3.30.160.20:FF:000004">
    <property type="entry name" value="Peptide chain release factor 1"/>
    <property type="match status" value="1"/>
</dbReference>
<organism evidence="6 7">
    <name type="scientific">Coniochaeta pulveracea</name>
    <dbReference type="NCBI Taxonomy" id="177199"/>
    <lineage>
        <taxon>Eukaryota</taxon>
        <taxon>Fungi</taxon>
        <taxon>Dikarya</taxon>
        <taxon>Ascomycota</taxon>
        <taxon>Pezizomycotina</taxon>
        <taxon>Sordariomycetes</taxon>
        <taxon>Sordariomycetidae</taxon>
        <taxon>Coniochaetales</taxon>
        <taxon>Coniochaetaceae</taxon>
        <taxon>Coniochaeta</taxon>
    </lineage>
</organism>
<feature type="domain" description="Prokaryotic-type class I peptide chain release factors" evidence="5">
    <location>
        <begin position="282"/>
        <end position="298"/>
    </location>
</feature>
<protein>
    <recommendedName>
        <fullName evidence="5">Prokaryotic-type class I peptide chain release factors domain-containing protein</fullName>
    </recommendedName>
</protein>
<dbReference type="Gene3D" id="3.30.70.1660">
    <property type="match status" value="1"/>
</dbReference>
<comment type="caution">
    <text evidence="6">The sequence shown here is derived from an EMBL/GenBank/DDBJ whole genome shotgun (WGS) entry which is preliminary data.</text>
</comment>
<dbReference type="AlphaFoldDB" id="A0A420YP72"/>
<evidence type="ECO:0000313" key="7">
    <source>
        <dbReference type="Proteomes" id="UP000275385"/>
    </source>
</evidence>
<dbReference type="InterPro" id="IPR045853">
    <property type="entry name" value="Pep_chain_release_fac_I_sf"/>
</dbReference>
<evidence type="ECO:0000256" key="4">
    <source>
        <dbReference type="SAM" id="Coils"/>
    </source>
</evidence>
<accession>A0A420YP72</accession>
<dbReference type="Proteomes" id="UP000275385">
    <property type="component" value="Unassembled WGS sequence"/>
</dbReference>
<dbReference type="OrthoDB" id="2019491at2759"/>